<reference evidence="2" key="1">
    <citation type="submission" date="2021-01" db="EMBL/GenBank/DDBJ databases">
        <authorList>
            <person name="Eckstrom K.M.E."/>
        </authorList>
    </citation>
    <scope>NUCLEOTIDE SEQUENCE</scope>
    <source>
        <strain evidence="2">UVCC 0001</strain>
    </source>
</reference>
<feature type="region of interest" description="Disordered" evidence="1">
    <location>
        <begin position="330"/>
        <end position="377"/>
    </location>
</feature>
<dbReference type="EMBL" id="JASFZW010000003">
    <property type="protein sequence ID" value="KAK2079232.1"/>
    <property type="molecule type" value="Genomic_DNA"/>
</dbReference>
<evidence type="ECO:0000313" key="3">
    <source>
        <dbReference type="Proteomes" id="UP001255856"/>
    </source>
</evidence>
<proteinExistence type="predicted"/>
<organism evidence="2 3">
    <name type="scientific">Prototheca wickerhamii</name>
    <dbReference type="NCBI Taxonomy" id="3111"/>
    <lineage>
        <taxon>Eukaryota</taxon>
        <taxon>Viridiplantae</taxon>
        <taxon>Chlorophyta</taxon>
        <taxon>core chlorophytes</taxon>
        <taxon>Trebouxiophyceae</taxon>
        <taxon>Chlorellales</taxon>
        <taxon>Chlorellaceae</taxon>
        <taxon>Prototheca</taxon>
    </lineage>
</organism>
<feature type="compositionally biased region" description="Polar residues" evidence="1">
    <location>
        <begin position="182"/>
        <end position="199"/>
    </location>
</feature>
<feature type="region of interest" description="Disordered" evidence="1">
    <location>
        <begin position="1"/>
        <end position="22"/>
    </location>
</feature>
<comment type="caution">
    <text evidence="2">The sequence shown here is derived from an EMBL/GenBank/DDBJ whole genome shotgun (WGS) entry which is preliminary data.</text>
</comment>
<protein>
    <submittedName>
        <fullName evidence="2">Uncharacterized protein</fullName>
    </submittedName>
</protein>
<evidence type="ECO:0000313" key="2">
    <source>
        <dbReference type="EMBL" id="KAK2079232.1"/>
    </source>
</evidence>
<keyword evidence="3" id="KW-1185">Reference proteome</keyword>
<accession>A0AAD9MJ28</accession>
<gene>
    <name evidence="2" type="ORF">QBZ16_002923</name>
</gene>
<feature type="compositionally biased region" description="Polar residues" evidence="1">
    <location>
        <begin position="339"/>
        <end position="351"/>
    </location>
</feature>
<dbReference type="Proteomes" id="UP001255856">
    <property type="component" value="Unassembled WGS sequence"/>
</dbReference>
<dbReference type="AlphaFoldDB" id="A0AAD9MJ28"/>
<evidence type="ECO:0000256" key="1">
    <source>
        <dbReference type="SAM" id="MobiDB-lite"/>
    </source>
</evidence>
<feature type="compositionally biased region" description="Low complexity" evidence="1">
    <location>
        <begin position="360"/>
        <end position="377"/>
    </location>
</feature>
<name>A0AAD9MJ28_PROWI</name>
<sequence length="377" mass="39864">MTLKDKVKGFFNPTDEQGRPIADTSNATYANVGAAYGSQGASGIGVLEPEAFEKRAGEVVVPASRVHTEADPGVHGGHLAAVHGGQHVYTGGAQPEATYATQAAEQPTMEVSRMGQEEAGLGVMEPEFHERHAHATERVPAVDANVTAAMTDKLRATGQGLTDGLGSGGTKESRTAAYDSNHPVQSTREVLSEGDQSTGPVGGGKYYSSGTSPAQVARSARDDEDVQAAGAGSLKTNTAALRGGQEVVYGEEGAPDATAYTEDGREGKGEVIGRQYFTVIEDQVRVIERVTQVREHIPVEKEFVVEERETGRLREMDEARKAEHLGVREREVTDREATLDQTRVTGTSEVASETEKAAHRSSAGGASSGLSPESIKY</sequence>
<feature type="region of interest" description="Disordered" evidence="1">
    <location>
        <begin position="158"/>
        <end position="222"/>
    </location>
</feature>